<evidence type="ECO:0008006" key="4">
    <source>
        <dbReference type="Google" id="ProtNLM"/>
    </source>
</evidence>
<keyword evidence="1" id="KW-0732">Signal</keyword>
<evidence type="ECO:0000313" key="2">
    <source>
        <dbReference type="EMBL" id="ORY28713.1"/>
    </source>
</evidence>
<protein>
    <recommendedName>
        <fullName evidence="4">Concanavalin A-like lectin/glucanase</fullName>
    </recommendedName>
</protein>
<reference evidence="2 3" key="1">
    <citation type="submission" date="2016-07" db="EMBL/GenBank/DDBJ databases">
        <title>Pervasive Adenine N6-methylation of Active Genes in Fungi.</title>
        <authorList>
            <consortium name="DOE Joint Genome Institute"/>
            <person name="Mondo S.J."/>
            <person name="Dannebaum R.O."/>
            <person name="Kuo R.C."/>
            <person name="Labutti K."/>
            <person name="Haridas S."/>
            <person name="Kuo A."/>
            <person name="Salamov A."/>
            <person name="Ahrendt S.R."/>
            <person name="Lipzen A."/>
            <person name="Sullivan W."/>
            <person name="Andreopoulos W.B."/>
            <person name="Clum A."/>
            <person name="Lindquist E."/>
            <person name="Daum C."/>
            <person name="Ramamoorthy G.K."/>
            <person name="Gryganskyi A."/>
            <person name="Culley D."/>
            <person name="Magnuson J.K."/>
            <person name="James T.Y."/>
            <person name="O'Malley M.A."/>
            <person name="Stajich J.E."/>
            <person name="Spatafora J.W."/>
            <person name="Visel A."/>
            <person name="Grigoriev I.V."/>
        </authorList>
    </citation>
    <scope>NUCLEOTIDE SEQUENCE [LARGE SCALE GENOMIC DNA]</scope>
    <source>
        <strain evidence="2 3">JEL800</strain>
    </source>
</reference>
<dbReference type="STRING" id="329046.A0A1Y2B1M3"/>
<name>A0A1Y2B1M3_9FUNG</name>
<accession>A0A1Y2B1M3</accession>
<feature type="signal peptide" evidence="1">
    <location>
        <begin position="1"/>
        <end position="18"/>
    </location>
</feature>
<dbReference type="AlphaFoldDB" id="A0A1Y2B1M3"/>
<dbReference type="Proteomes" id="UP000193642">
    <property type="component" value="Unassembled WGS sequence"/>
</dbReference>
<comment type="caution">
    <text evidence="2">The sequence shown here is derived from an EMBL/GenBank/DDBJ whole genome shotgun (WGS) entry which is preliminary data.</text>
</comment>
<evidence type="ECO:0000256" key="1">
    <source>
        <dbReference type="SAM" id="SignalP"/>
    </source>
</evidence>
<proteinExistence type="predicted"/>
<keyword evidence="3" id="KW-1185">Reference proteome</keyword>
<feature type="chain" id="PRO_5012711390" description="Concanavalin A-like lectin/glucanase" evidence="1">
    <location>
        <begin position="19"/>
        <end position="266"/>
    </location>
</feature>
<evidence type="ECO:0000313" key="3">
    <source>
        <dbReference type="Proteomes" id="UP000193642"/>
    </source>
</evidence>
<sequence length="266" mass="28276">MHLLTTAIITAAAAAAACQPDVLVDDFRARTPDMYRQQPLVVNGVATGCETNTGFNGCNKTLNLLGGDFGDSYVAEVLSIGKLELTAGSDESSNWETASHPGTVATQNYWFTKFNWINDFDLTPYTGFAVDFIAPEGSDFNITLTQWLPATNTRGIDSQYRLLSSYVKPNGNAQTLLMKFTDFAKNLNGDAFDMKHLKDVTFVNFGPLGTKFTFTKMTLIGDCGSSTTSGGASTTGSGAAATTTAKGSSAVGLTGVWALFSAILFV</sequence>
<dbReference type="OrthoDB" id="2107553at2759"/>
<dbReference type="EMBL" id="MCGO01000092">
    <property type="protein sequence ID" value="ORY28713.1"/>
    <property type="molecule type" value="Genomic_DNA"/>
</dbReference>
<organism evidence="2 3">
    <name type="scientific">Rhizoclosmatium globosum</name>
    <dbReference type="NCBI Taxonomy" id="329046"/>
    <lineage>
        <taxon>Eukaryota</taxon>
        <taxon>Fungi</taxon>
        <taxon>Fungi incertae sedis</taxon>
        <taxon>Chytridiomycota</taxon>
        <taxon>Chytridiomycota incertae sedis</taxon>
        <taxon>Chytridiomycetes</taxon>
        <taxon>Chytridiales</taxon>
        <taxon>Chytriomycetaceae</taxon>
        <taxon>Rhizoclosmatium</taxon>
    </lineage>
</organism>
<gene>
    <name evidence="2" type="ORF">BCR33DRAFT_724904</name>
</gene>